<dbReference type="InterPro" id="IPR011051">
    <property type="entry name" value="RmlC_Cupin_sf"/>
</dbReference>
<accession>A0AA37HEH2</accession>
<organism evidence="1 2">
    <name type="scientific">Methylobacterium frigidaeris</name>
    <dbReference type="NCBI Taxonomy" id="2038277"/>
    <lineage>
        <taxon>Bacteria</taxon>
        <taxon>Pseudomonadati</taxon>
        <taxon>Pseudomonadota</taxon>
        <taxon>Alphaproteobacteria</taxon>
        <taxon>Hyphomicrobiales</taxon>
        <taxon>Methylobacteriaceae</taxon>
        <taxon>Methylobacterium</taxon>
    </lineage>
</organism>
<sequence>MKSARLEEMTKGWIVGDFVPAVLNSTAMEVAIKHYRCGDREALHHHKVATEVTAIVSGHVTMCGRNWGPGDVITIEPGEATAFTALTDAVTVVVKAPSVKDDKFSGEVPPHERSSTRL</sequence>
<dbReference type="InterPro" id="IPR014710">
    <property type="entry name" value="RmlC-like_jellyroll"/>
</dbReference>
<name>A0AA37HEH2_9HYPH</name>
<keyword evidence="2" id="KW-1185">Reference proteome</keyword>
<dbReference type="EMBL" id="BPQJ01000023">
    <property type="protein sequence ID" value="GJD64274.1"/>
    <property type="molecule type" value="Genomic_DNA"/>
</dbReference>
<gene>
    <name evidence="1" type="ORF">MPEAHAMD_4455</name>
</gene>
<reference evidence="1" key="2">
    <citation type="submission" date="2021-08" db="EMBL/GenBank/DDBJ databases">
        <authorList>
            <person name="Tani A."/>
            <person name="Ola A."/>
            <person name="Ogura Y."/>
            <person name="Katsura K."/>
            <person name="Hayashi T."/>
        </authorList>
    </citation>
    <scope>NUCLEOTIDE SEQUENCE</scope>
    <source>
        <strain evidence="1">JCM 32048</strain>
    </source>
</reference>
<dbReference type="Proteomes" id="UP001055286">
    <property type="component" value="Unassembled WGS sequence"/>
</dbReference>
<dbReference type="AlphaFoldDB" id="A0AA37HEH2"/>
<dbReference type="Gene3D" id="2.60.120.10">
    <property type="entry name" value="Jelly Rolls"/>
    <property type="match status" value="1"/>
</dbReference>
<dbReference type="SUPFAM" id="SSF51182">
    <property type="entry name" value="RmlC-like cupins"/>
    <property type="match status" value="1"/>
</dbReference>
<comment type="caution">
    <text evidence="1">The sequence shown here is derived from an EMBL/GenBank/DDBJ whole genome shotgun (WGS) entry which is preliminary data.</text>
</comment>
<evidence type="ECO:0000313" key="1">
    <source>
        <dbReference type="EMBL" id="GJD64274.1"/>
    </source>
</evidence>
<proteinExistence type="predicted"/>
<reference evidence="1" key="1">
    <citation type="journal article" date="2016" name="Front. Microbiol.">
        <title>Genome Sequence of the Piezophilic, Mesophilic Sulfate-Reducing Bacterium Desulfovibrio indicus J2T.</title>
        <authorList>
            <person name="Cao J."/>
            <person name="Maignien L."/>
            <person name="Shao Z."/>
            <person name="Alain K."/>
            <person name="Jebbar M."/>
        </authorList>
    </citation>
    <scope>NUCLEOTIDE SEQUENCE</scope>
    <source>
        <strain evidence="1">JCM 32048</strain>
    </source>
</reference>
<dbReference type="RefSeq" id="WP_238192415.1">
    <property type="nucleotide sequence ID" value="NZ_BPQJ01000023.1"/>
</dbReference>
<protein>
    <recommendedName>
        <fullName evidence="3">Cupin</fullName>
    </recommendedName>
</protein>
<evidence type="ECO:0000313" key="2">
    <source>
        <dbReference type="Proteomes" id="UP001055286"/>
    </source>
</evidence>
<evidence type="ECO:0008006" key="3">
    <source>
        <dbReference type="Google" id="ProtNLM"/>
    </source>
</evidence>